<feature type="transmembrane region" description="Helical" evidence="8">
    <location>
        <begin position="471"/>
        <end position="489"/>
    </location>
</feature>
<dbReference type="Proteomes" id="UP001595900">
    <property type="component" value="Unassembled WGS sequence"/>
</dbReference>
<evidence type="ECO:0000256" key="5">
    <source>
        <dbReference type="ARBA" id="ARBA00023002"/>
    </source>
</evidence>
<dbReference type="Pfam" id="PF00361">
    <property type="entry name" value="Proton_antipo_M"/>
    <property type="match status" value="1"/>
</dbReference>
<comment type="caution">
    <text evidence="10">The sequence shown here is derived from an EMBL/GenBank/DDBJ whole genome shotgun (WGS) entry which is preliminary data.</text>
</comment>
<dbReference type="EMBL" id="JBHSCN010000003">
    <property type="protein sequence ID" value="MFC4242892.1"/>
    <property type="molecule type" value="Genomic_DNA"/>
</dbReference>
<evidence type="ECO:0000256" key="6">
    <source>
        <dbReference type="ARBA" id="ARBA00023136"/>
    </source>
</evidence>
<evidence type="ECO:0000259" key="9">
    <source>
        <dbReference type="Pfam" id="PF00361"/>
    </source>
</evidence>
<gene>
    <name evidence="10" type="ORF">ACFOYW_05875</name>
</gene>
<feature type="transmembrane region" description="Helical" evidence="8">
    <location>
        <begin position="326"/>
        <end position="355"/>
    </location>
</feature>
<keyword evidence="6 8" id="KW-0472">Membrane</keyword>
<dbReference type="PANTHER" id="PTHR42682:SF3">
    <property type="entry name" value="FORMATE HYDROGENLYASE SUBUNIT 3-RELATED"/>
    <property type="match status" value="1"/>
</dbReference>
<proteinExistence type="predicted"/>
<feature type="transmembrane region" description="Helical" evidence="8">
    <location>
        <begin position="296"/>
        <end position="320"/>
    </location>
</feature>
<reference evidence="11" key="1">
    <citation type="journal article" date="2019" name="Int. J. Syst. Evol. Microbiol.">
        <title>The Global Catalogue of Microorganisms (GCM) 10K type strain sequencing project: providing services to taxonomists for standard genome sequencing and annotation.</title>
        <authorList>
            <consortium name="The Broad Institute Genomics Platform"/>
            <consortium name="The Broad Institute Genome Sequencing Center for Infectious Disease"/>
            <person name="Wu L."/>
            <person name="Ma J."/>
        </authorList>
    </citation>
    <scope>NUCLEOTIDE SEQUENCE [LARGE SCALE GENOMIC DNA]</scope>
    <source>
        <strain evidence="11">CGMCC 1.10363</strain>
    </source>
</reference>
<feature type="transmembrane region" description="Helical" evidence="8">
    <location>
        <begin position="6"/>
        <end position="24"/>
    </location>
</feature>
<keyword evidence="2" id="KW-1003">Cell membrane</keyword>
<evidence type="ECO:0000256" key="8">
    <source>
        <dbReference type="SAM" id="Phobius"/>
    </source>
</evidence>
<dbReference type="InterPro" id="IPR052175">
    <property type="entry name" value="ComplexI-like_HydComp"/>
</dbReference>
<feature type="transmembrane region" description="Helical" evidence="8">
    <location>
        <begin position="160"/>
        <end position="185"/>
    </location>
</feature>
<feature type="transmembrane region" description="Helical" evidence="8">
    <location>
        <begin position="108"/>
        <end position="125"/>
    </location>
</feature>
<accession>A0ABV8Q625</accession>
<dbReference type="PANTHER" id="PTHR42682">
    <property type="entry name" value="HYDROGENASE-4 COMPONENT F"/>
    <property type="match status" value="1"/>
</dbReference>
<dbReference type="RefSeq" id="WP_390227844.1">
    <property type="nucleotide sequence ID" value="NZ_JBHSCN010000003.1"/>
</dbReference>
<feature type="transmembrane region" description="Helical" evidence="8">
    <location>
        <begin position="205"/>
        <end position="227"/>
    </location>
</feature>
<sequence length="683" mass="71711">MTLVLTAAGLFALAAVVGWFAGVPRRRLGTRILGQASWVLSIAGILLVLIAGSRLLDGRAVTSGVAGDAFTESAVHVDRLSALFLLIAFGVALPAVISATASRAAHRARLSAGVAVVLLATLVVITGGNLFTLLLGWEGLGFAFYLVVGYDRRRPGRARAAVLAAAFSSFSGAAVLLAGSLLYAYSHTLDLTGIADGAPRLVRDTAYVLFILGFAIKVGLMPVHLWLPPSYAAAPGPARAILAGSAVNVGFYGLWRTLHILGAPPAWLACVVLIVAGLTALLGISHAAVHADLAYLISWSSVENAGVILTGYGVALVGAITGQHAFLAAGLLAATAQVIAHALGKSLLFVAAAGIEDAYETTDLDRLRATAHNLPFSATGLVIGALTLAGIPLTAGFASEWLTLEALMQQFRIQSLPLDLSLAVAGVLVALTVGVASVAFVRLIALTAFGRRSTPLRPERRRYERAWTHRLGIVLLVIGCLGTAAFAPLELRTIAAGLTQITDGTASTAVTGRWILQPVYSGFSALSPSWLWIVIPGYVLLIALLSWAISGRRLLRVRRVPPWTSASPGVAHGRGYTSFAFANPMRKVLAAILLTRGELRREEAQTGGRVGDEDRGPGAVQLGYTVDVVDIIERYLYRPLIPAARRIVHAAQRLQSGRLDAYMAYMLIAVLAILAVVTGIAQS</sequence>
<evidence type="ECO:0000313" key="11">
    <source>
        <dbReference type="Proteomes" id="UP001595900"/>
    </source>
</evidence>
<keyword evidence="3 7" id="KW-0812">Transmembrane</keyword>
<feature type="transmembrane region" description="Helical" evidence="8">
    <location>
        <begin position="376"/>
        <end position="402"/>
    </location>
</feature>
<keyword evidence="4 8" id="KW-1133">Transmembrane helix</keyword>
<evidence type="ECO:0000256" key="2">
    <source>
        <dbReference type="ARBA" id="ARBA00022475"/>
    </source>
</evidence>
<evidence type="ECO:0000256" key="7">
    <source>
        <dbReference type="RuleBase" id="RU000320"/>
    </source>
</evidence>
<feature type="transmembrane region" description="Helical" evidence="8">
    <location>
        <begin position="239"/>
        <end position="258"/>
    </location>
</feature>
<feature type="transmembrane region" description="Helical" evidence="8">
    <location>
        <begin position="131"/>
        <end position="148"/>
    </location>
</feature>
<dbReference type="InterPro" id="IPR001750">
    <property type="entry name" value="ND/Mrp_TM"/>
</dbReference>
<keyword evidence="5" id="KW-0560">Oxidoreductase</keyword>
<name>A0ABV8Q625_9MICO</name>
<protein>
    <submittedName>
        <fullName evidence="10">Proton-conducting transporter membrane subunit</fullName>
    </submittedName>
</protein>
<evidence type="ECO:0000256" key="1">
    <source>
        <dbReference type="ARBA" id="ARBA00004651"/>
    </source>
</evidence>
<keyword evidence="11" id="KW-1185">Reference proteome</keyword>
<feature type="transmembrane region" description="Helical" evidence="8">
    <location>
        <begin position="80"/>
        <end position="101"/>
    </location>
</feature>
<feature type="transmembrane region" description="Helical" evidence="8">
    <location>
        <begin position="662"/>
        <end position="681"/>
    </location>
</feature>
<feature type="transmembrane region" description="Helical" evidence="8">
    <location>
        <begin position="422"/>
        <end position="450"/>
    </location>
</feature>
<feature type="domain" description="NADH:quinone oxidoreductase/Mrp antiporter transmembrane" evidence="9">
    <location>
        <begin position="128"/>
        <end position="410"/>
    </location>
</feature>
<evidence type="ECO:0000256" key="4">
    <source>
        <dbReference type="ARBA" id="ARBA00022989"/>
    </source>
</evidence>
<organism evidence="10 11">
    <name type="scientific">Gryllotalpicola reticulitermitis</name>
    <dbReference type="NCBI Taxonomy" id="1184153"/>
    <lineage>
        <taxon>Bacteria</taxon>
        <taxon>Bacillati</taxon>
        <taxon>Actinomycetota</taxon>
        <taxon>Actinomycetes</taxon>
        <taxon>Micrococcales</taxon>
        <taxon>Microbacteriaceae</taxon>
        <taxon>Gryllotalpicola</taxon>
    </lineage>
</organism>
<feature type="transmembrane region" description="Helical" evidence="8">
    <location>
        <begin position="530"/>
        <end position="549"/>
    </location>
</feature>
<feature type="transmembrane region" description="Helical" evidence="8">
    <location>
        <begin position="264"/>
        <end position="284"/>
    </location>
</feature>
<comment type="subcellular location">
    <subcellularLocation>
        <location evidence="1">Cell membrane</location>
        <topology evidence="1">Multi-pass membrane protein</topology>
    </subcellularLocation>
    <subcellularLocation>
        <location evidence="7">Membrane</location>
        <topology evidence="7">Multi-pass membrane protein</topology>
    </subcellularLocation>
</comment>
<evidence type="ECO:0000313" key="10">
    <source>
        <dbReference type="EMBL" id="MFC4242892.1"/>
    </source>
</evidence>
<evidence type="ECO:0000256" key="3">
    <source>
        <dbReference type="ARBA" id="ARBA00022692"/>
    </source>
</evidence>
<feature type="transmembrane region" description="Helical" evidence="8">
    <location>
        <begin position="36"/>
        <end position="56"/>
    </location>
</feature>